<feature type="compositionally biased region" description="Basic and acidic residues" evidence="1">
    <location>
        <begin position="231"/>
        <end position="241"/>
    </location>
</feature>
<feature type="non-terminal residue" evidence="2">
    <location>
        <position position="1"/>
    </location>
</feature>
<feature type="non-terminal residue" evidence="2">
    <location>
        <position position="356"/>
    </location>
</feature>
<name>A0A813CAH9_9DINO</name>
<evidence type="ECO:0000313" key="2">
    <source>
        <dbReference type="EMBL" id="CAE7941096.1"/>
    </source>
</evidence>
<feature type="region of interest" description="Disordered" evidence="1">
    <location>
        <begin position="176"/>
        <end position="241"/>
    </location>
</feature>
<evidence type="ECO:0000256" key="1">
    <source>
        <dbReference type="SAM" id="MobiDB-lite"/>
    </source>
</evidence>
<feature type="region of interest" description="Disordered" evidence="1">
    <location>
        <begin position="48"/>
        <end position="101"/>
    </location>
</feature>
<proteinExistence type="predicted"/>
<feature type="compositionally biased region" description="Basic and acidic residues" evidence="1">
    <location>
        <begin position="77"/>
        <end position="87"/>
    </location>
</feature>
<protein>
    <submittedName>
        <fullName evidence="2">Uncharacterized protein</fullName>
    </submittedName>
</protein>
<dbReference type="EMBL" id="CAJNJA010093093">
    <property type="protein sequence ID" value="CAE7941096.1"/>
    <property type="molecule type" value="Genomic_DNA"/>
</dbReference>
<gene>
    <name evidence="2" type="ORF">SNEC2469_LOCUS34147</name>
</gene>
<dbReference type="Proteomes" id="UP000601435">
    <property type="component" value="Unassembled WGS sequence"/>
</dbReference>
<accession>A0A813CAH9</accession>
<reference evidence="2" key="1">
    <citation type="submission" date="2021-02" db="EMBL/GenBank/DDBJ databases">
        <authorList>
            <person name="Dougan E. K."/>
            <person name="Rhodes N."/>
            <person name="Thang M."/>
            <person name="Chan C."/>
        </authorList>
    </citation>
    <scope>NUCLEOTIDE SEQUENCE</scope>
</reference>
<keyword evidence="3" id="KW-1185">Reference proteome</keyword>
<dbReference type="OrthoDB" id="10615072at2759"/>
<organism evidence="2 3">
    <name type="scientific">Symbiodinium necroappetens</name>
    <dbReference type="NCBI Taxonomy" id="1628268"/>
    <lineage>
        <taxon>Eukaryota</taxon>
        <taxon>Sar</taxon>
        <taxon>Alveolata</taxon>
        <taxon>Dinophyceae</taxon>
        <taxon>Suessiales</taxon>
        <taxon>Symbiodiniaceae</taxon>
        <taxon>Symbiodinium</taxon>
    </lineage>
</organism>
<sequence>FLVGVYNVDYILLGVYDSDYLLFCVYDIDYLTFATSWRTARIRHRSPDGTDLPALGGATPAKSPGTCNQRRYTNGDMPRKTASHELEQNGVRQRRWSEDLSSTTGESIQTFLVRETLMHEEFVEAIIRLHEDKLGVSQESRDFGLPSSEDQGDYDWEADYGWSSWWDNGDWYEAEYEEDERDDVAGAADPPEDGPSPGADRGEPKVSAAPGSSPSHHRDGGSVLDEPSPVPDDKKLEKPTPLDELTLADSFILDVLRGWRLLQAAGLSHEEKRDILSTTKNSLDYSVISSALQGLWDDQLLGRHGGHPGSYNAHYLQDSDVNEAYYQHGWWDDQDDDAVHGWHDDLYYTDAGYEDD</sequence>
<evidence type="ECO:0000313" key="3">
    <source>
        <dbReference type="Proteomes" id="UP000601435"/>
    </source>
</evidence>
<dbReference type="AlphaFoldDB" id="A0A813CAH9"/>
<comment type="caution">
    <text evidence="2">The sequence shown here is derived from an EMBL/GenBank/DDBJ whole genome shotgun (WGS) entry which is preliminary data.</text>
</comment>